<dbReference type="OrthoDB" id="9804865at2"/>
<feature type="transmembrane region" description="Helical" evidence="7">
    <location>
        <begin position="208"/>
        <end position="226"/>
    </location>
</feature>
<feature type="transmembrane region" description="Helical" evidence="7">
    <location>
        <begin position="238"/>
        <end position="258"/>
    </location>
</feature>
<dbReference type="SUPFAM" id="SSF103481">
    <property type="entry name" value="Multidrug resistance efflux transporter EmrE"/>
    <property type="match status" value="2"/>
</dbReference>
<feature type="transmembrane region" description="Helical" evidence="7">
    <location>
        <begin position="7"/>
        <end position="26"/>
    </location>
</feature>
<proteinExistence type="inferred from homology"/>
<keyword evidence="10" id="KW-1185">Reference proteome</keyword>
<dbReference type="EMBL" id="RJQC01000001">
    <property type="protein sequence ID" value="RNM31005.1"/>
    <property type="molecule type" value="Genomic_DNA"/>
</dbReference>
<keyword evidence="4 7" id="KW-0812">Transmembrane</keyword>
<feature type="transmembrane region" description="Helical" evidence="7">
    <location>
        <begin position="32"/>
        <end position="55"/>
    </location>
</feature>
<feature type="transmembrane region" description="Helical" evidence="7">
    <location>
        <begin position="177"/>
        <end position="196"/>
    </location>
</feature>
<dbReference type="RefSeq" id="WP_128519186.1">
    <property type="nucleotide sequence ID" value="NZ_JALFCT010000039.1"/>
</dbReference>
<dbReference type="PANTHER" id="PTHR42920">
    <property type="entry name" value="OS03G0707200 PROTEIN-RELATED"/>
    <property type="match status" value="1"/>
</dbReference>
<dbReference type="Pfam" id="PF00892">
    <property type="entry name" value="EamA"/>
    <property type="match status" value="2"/>
</dbReference>
<reference evidence="9 10" key="1">
    <citation type="submission" date="2018-11" db="EMBL/GenBank/DDBJ databases">
        <title>Clostridium sp. nov., a member of the family Erysipelotrichaceae isolated from pig faeces.</title>
        <authorList>
            <person name="Chang Y.-H."/>
        </authorList>
    </citation>
    <scope>NUCLEOTIDE SEQUENCE [LARGE SCALE GENOMIC DNA]</scope>
    <source>
        <strain evidence="9 10">YH-panp20</strain>
    </source>
</reference>
<sequence length="293" mass="31791">MNKTEITHIGILLLTSIIWGMAFVAQSVGSHLVGPFTFMAIRSWLGVLTLSPLLIHTLRKVGIHKDLIMGSIFCGIGLFLGSVLQQFGIAYTTTAKAGFITALYMIFVPICSWFLHKPIHRQIWISVLMSVVGLYLLCFHGSIGSFNQGDILMLFAALGFTFQILAVNRFVAKCHPILLSGGQFLFCAIVSTILMTTETVTLPALKQAMIPMLYTGIFSTGIAYTLQMVGQKGLNPTVSSLVMCLESVFSALGGWLILGQSLSAQEATGCALMFLAIVFSQISPRKKGVVSEQ</sequence>
<comment type="subcellular location">
    <subcellularLocation>
        <location evidence="1">Cell membrane</location>
        <topology evidence="1">Multi-pass membrane protein</topology>
    </subcellularLocation>
</comment>
<evidence type="ECO:0000256" key="2">
    <source>
        <dbReference type="ARBA" id="ARBA00007362"/>
    </source>
</evidence>
<gene>
    <name evidence="9" type="ORF">EDX97_00045</name>
</gene>
<dbReference type="Proteomes" id="UP000276568">
    <property type="component" value="Unassembled WGS sequence"/>
</dbReference>
<comment type="similarity">
    <text evidence="2">Belongs to the EamA transporter family.</text>
</comment>
<feature type="domain" description="EamA" evidence="8">
    <location>
        <begin position="149"/>
        <end position="279"/>
    </location>
</feature>
<evidence type="ECO:0000256" key="5">
    <source>
        <dbReference type="ARBA" id="ARBA00022989"/>
    </source>
</evidence>
<dbReference type="PANTHER" id="PTHR42920:SF5">
    <property type="entry name" value="EAMA DOMAIN-CONTAINING PROTEIN"/>
    <property type="match status" value="1"/>
</dbReference>
<evidence type="ECO:0000256" key="7">
    <source>
        <dbReference type="SAM" id="Phobius"/>
    </source>
</evidence>
<dbReference type="GO" id="GO:0005886">
    <property type="term" value="C:plasma membrane"/>
    <property type="evidence" value="ECO:0007669"/>
    <property type="project" value="UniProtKB-SubCell"/>
</dbReference>
<keyword evidence="3" id="KW-1003">Cell membrane</keyword>
<dbReference type="InterPro" id="IPR037185">
    <property type="entry name" value="EmrE-like"/>
</dbReference>
<dbReference type="InterPro" id="IPR051258">
    <property type="entry name" value="Diverse_Substrate_Transporter"/>
</dbReference>
<accession>A0A3N0I1Y0</accession>
<keyword evidence="6 7" id="KW-0472">Membrane</keyword>
<comment type="caution">
    <text evidence="9">The sequence shown here is derived from an EMBL/GenBank/DDBJ whole genome shotgun (WGS) entry which is preliminary data.</text>
</comment>
<feature type="transmembrane region" description="Helical" evidence="7">
    <location>
        <begin position="97"/>
        <end position="116"/>
    </location>
</feature>
<evidence type="ECO:0000256" key="1">
    <source>
        <dbReference type="ARBA" id="ARBA00004651"/>
    </source>
</evidence>
<evidence type="ECO:0000313" key="9">
    <source>
        <dbReference type="EMBL" id="RNM31005.1"/>
    </source>
</evidence>
<keyword evidence="5 7" id="KW-1133">Transmembrane helix</keyword>
<evidence type="ECO:0000256" key="4">
    <source>
        <dbReference type="ARBA" id="ARBA00022692"/>
    </source>
</evidence>
<evidence type="ECO:0000313" key="10">
    <source>
        <dbReference type="Proteomes" id="UP000276568"/>
    </source>
</evidence>
<evidence type="ECO:0000256" key="6">
    <source>
        <dbReference type="ARBA" id="ARBA00023136"/>
    </source>
</evidence>
<feature type="domain" description="EamA" evidence="8">
    <location>
        <begin position="11"/>
        <end position="137"/>
    </location>
</feature>
<dbReference type="InterPro" id="IPR000620">
    <property type="entry name" value="EamA_dom"/>
</dbReference>
<feature type="transmembrane region" description="Helical" evidence="7">
    <location>
        <begin position="123"/>
        <end position="145"/>
    </location>
</feature>
<feature type="transmembrane region" description="Helical" evidence="7">
    <location>
        <begin position="67"/>
        <end position="91"/>
    </location>
</feature>
<organism evidence="9 10">
    <name type="scientific">Absicoccus porci</name>
    <dbReference type="NCBI Taxonomy" id="2486576"/>
    <lineage>
        <taxon>Bacteria</taxon>
        <taxon>Bacillati</taxon>
        <taxon>Bacillota</taxon>
        <taxon>Erysipelotrichia</taxon>
        <taxon>Erysipelotrichales</taxon>
        <taxon>Erysipelotrichaceae</taxon>
        <taxon>Absicoccus</taxon>
    </lineage>
</organism>
<name>A0A3N0I1Y0_9FIRM</name>
<dbReference type="AlphaFoldDB" id="A0A3N0I1Y0"/>
<protein>
    <submittedName>
        <fullName evidence="9">DMT family transporter</fullName>
    </submittedName>
</protein>
<evidence type="ECO:0000259" key="8">
    <source>
        <dbReference type="Pfam" id="PF00892"/>
    </source>
</evidence>
<feature type="transmembrane region" description="Helical" evidence="7">
    <location>
        <begin position="151"/>
        <end position="170"/>
    </location>
</feature>
<evidence type="ECO:0000256" key="3">
    <source>
        <dbReference type="ARBA" id="ARBA00022475"/>
    </source>
</evidence>